<feature type="region of interest" description="Disordered" evidence="1">
    <location>
        <begin position="218"/>
        <end position="255"/>
    </location>
</feature>
<evidence type="ECO:0000313" key="4">
    <source>
        <dbReference type="Proteomes" id="UP000700596"/>
    </source>
</evidence>
<accession>A0A9P9IKI5</accession>
<proteinExistence type="predicted"/>
<dbReference type="OrthoDB" id="3776815at2759"/>
<name>A0A9P9IKI5_9PLEO</name>
<feature type="compositionally biased region" description="Low complexity" evidence="1">
    <location>
        <begin position="229"/>
        <end position="255"/>
    </location>
</feature>
<comment type="caution">
    <text evidence="3">The sequence shown here is derived from an EMBL/GenBank/DDBJ whole genome shotgun (WGS) entry which is preliminary data.</text>
</comment>
<evidence type="ECO:0000256" key="1">
    <source>
        <dbReference type="SAM" id="MobiDB-lite"/>
    </source>
</evidence>
<protein>
    <submittedName>
        <fullName evidence="3">Uncharacterized protein</fullName>
    </submittedName>
</protein>
<organism evidence="3 4">
    <name type="scientific">Dendryphion nanum</name>
    <dbReference type="NCBI Taxonomy" id="256645"/>
    <lineage>
        <taxon>Eukaryota</taxon>
        <taxon>Fungi</taxon>
        <taxon>Dikarya</taxon>
        <taxon>Ascomycota</taxon>
        <taxon>Pezizomycotina</taxon>
        <taxon>Dothideomycetes</taxon>
        <taxon>Pleosporomycetidae</taxon>
        <taxon>Pleosporales</taxon>
        <taxon>Torulaceae</taxon>
        <taxon>Dendryphion</taxon>
    </lineage>
</organism>
<evidence type="ECO:0000256" key="2">
    <source>
        <dbReference type="SAM" id="SignalP"/>
    </source>
</evidence>
<dbReference type="AlphaFoldDB" id="A0A9P9IKI5"/>
<feature type="chain" id="PRO_5040347685" evidence="2">
    <location>
        <begin position="17"/>
        <end position="279"/>
    </location>
</feature>
<feature type="signal peptide" evidence="2">
    <location>
        <begin position="1"/>
        <end position="16"/>
    </location>
</feature>
<keyword evidence="4" id="KW-1185">Reference proteome</keyword>
<evidence type="ECO:0000313" key="3">
    <source>
        <dbReference type="EMBL" id="KAH7125628.1"/>
    </source>
</evidence>
<dbReference type="EMBL" id="JAGMWT010000007">
    <property type="protein sequence ID" value="KAH7125628.1"/>
    <property type="molecule type" value="Genomic_DNA"/>
</dbReference>
<reference evidence="3" key="1">
    <citation type="journal article" date="2021" name="Nat. Commun.">
        <title>Genetic determinants of endophytism in the Arabidopsis root mycobiome.</title>
        <authorList>
            <person name="Mesny F."/>
            <person name="Miyauchi S."/>
            <person name="Thiergart T."/>
            <person name="Pickel B."/>
            <person name="Atanasova L."/>
            <person name="Karlsson M."/>
            <person name="Huettel B."/>
            <person name="Barry K.W."/>
            <person name="Haridas S."/>
            <person name="Chen C."/>
            <person name="Bauer D."/>
            <person name="Andreopoulos W."/>
            <person name="Pangilinan J."/>
            <person name="LaButti K."/>
            <person name="Riley R."/>
            <person name="Lipzen A."/>
            <person name="Clum A."/>
            <person name="Drula E."/>
            <person name="Henrissat B."/>
            <person name="Kohler A."/>
            <person name="Grigoriev I.V."/>
            <person name="Martin F.M."/>
            <person name="Hacquard S."/>
        </authorList>
    </citation>
    <scope>NUCLEOTIDE SEQUENCE</scope>
    <source>
        <strain evidence="3">MPI-CAGE-CH-0243</strain>
    </source>
</reference>
<keyword evidence="2" id="KW-0732">Signal</keyword>
<gene>
    <name evidence="3" type="ORF">B0J11DRAFT_528906</name>
</gene>
<dbReference type="Proteomes" id="UP000700596">
    <property type="component" value="Unassembled WGS sequence"/>
</dbReference>
<sequence length="279" mass="29388">MSTILSTLLFASYATAQITTAFWMPGFNLGTDKLGYHGSVIGANASHTTIALSYDNNTVPDINFLAYDFTWTATIGPTVFEHVTDNNLVDGPTTRIPDANDYKVHCERSTTSAEATCTASMGAYRAARFLCNSSQRTRPVSTFLQTWVLPYSPRASRSGGIETIVDTLVFKPNTNAIPDWCSNYPENIPTTFRGSSTVLNFPSNSVFVNQLTITAGQEKLPVTTPPTTGPSGIPGPASTPTRGGTALSGSSSPGGAMPMRTAAPVAALGFGAAMAVLAL</sequence>